<dbReference type="KEGG" id="jli:EXU32_02795"/>
<proteinExistence type="predicted"/>
<dbReference type="RefSeq" id="WP_130628528.1">
    <property type="nucleotide sequence ID" value="NZ_CP036164.1"/>
</dbReference>
<dbReference type="SUPFAM" id="SSF53335">
    <property type="entry name" value="S-adenosyl-L-methionine-dependent methyltransferases"/>
    <property type="match status" value="1"/>
</dbReference>
<gene>
    <name evidence="1" type="ORF">EXU32_02795</name>
</gene>
<dbReference type="AlphaFoldDB" id="A0A4V0ZAQ2"/>
<dbReference type="EMBL" id="CP036164">
    <property type="protein sequence ID" value="QBF45288.1"/>
    <property type="molecule type" value="Genomic_DNA"/>
</dbReference>
<dbReference type="Proteomes" id="UP000290408">
    <property type="component" value="Chromosome"/>
</dbReference>
<reference evidence="1 2" key="1">
    <citation type="submission" date="2019-02" db="EMBL/GenBank/DDBJ databases">
        <title>Genomic data mining of an Antarctic deep-sea actinobacterium, Janibacterlimosus P3-3-X1.</title>
        <authorList>
            <person name="Liao L."/>
            <person name="Chen B."/>
        </authorList>
    </citation>
    <scope>NUCLEOTIDE SEQUENCE [LARGE SCALE GENOMIC DNA]</scope>
    <source>
        <strain evidence="1 2">P3-3-X1</strain>
    </source>
</reference>
<evidence type="ECO:0000313" key="2">
    <source>
        <dbReference type="Proteomes" id="UP000290408"/>
    </source>
</evidence>
<keyword evidence="2" id="KW-1185">Reference proteome</keyword>
<sequence length="196" mass="21763">MKYVEAYGDLGAKVLGSYEEELHETVEQLVAANYDVIINVGAAEGYYAVGFALRCPQAKVIAYETSPAGRELCASMAQLNSVRVEVRGTFTPQDLTDVPEGRTLVLMDIEGGELALLDPDVAPALSRVDHLVELHDFVDPSIKGTILARFRDTHEARLVATRPRREADYPELTSHTARVLDEHRPCPMEWALLTRR</sequence>
<organism evidence="1 2">
    <name type="scientific">Janibacter limosus</name>
    <dbReference type="NCBI Taxonomy" id="53458"/>
    <lineage>
        <taxon>Bacteria</taxon>
        <taxon>Bacillati</taxon>
        <taxon>Actinomycetota</taxon>
        <taxon>Actinomycetes</taxon>
        <taxon>Micrococcales</taxon>
        <taxon>Intrasporangiaceae</taxon>
        <taxon>Janibacter</taxon>
    </lineage>
</organism>
<dbReference type="Gene3D" id="3.40.50.150">
    <property type="entry name" value="Vaccinia Virus protein VP39"/>
    <property type="match status" value="1"/>
</dbReference>
<dbReference type="OrthoDB" id="7343073at2"/>
<evidence type="ECO:0008006" key="3">
    <source>
        <dbReference type="Google" id="ProtNLM"/>
    </source>
</evidence>
<protein>
    <recommendedName>
        <fullName evidence="3">FkbM family methyltransferase</fullName>
    </recommendedName>
</protein>
<accession>A0A4V0ZAQ2</accession>
<dbReference type="InterPro" id="IPR029063">
    <property type="entry name" value="SAM-dependent_MTases_sf"/>
</dbReference>
<evidence type="ECO:0000313" key="1">
    <source>
        <dbReference type="EMBL" id="QBF45288.1"/>
    </source>
</evidence>
<name>A0A4V0ZAQ2_9MICO</name>